<proteinExistence type="predicted"/>
<dbReference type="Proteomes" id="UP000626554">
    <property type="component" value="Unassembled WGS sequence"/>
</dbReference>
<reference evidence="1 2" key="1">
    <citation type="submission" date="2020-05" db="EMBL/GenBank/DDBJ databases">
        <title>Hymenobacter terrestris sp. nov. and Hymenobacter lapidiphilus sp. nov., isolated from regoliths in Antarctica.</title>
        <authorList>
            <person name="Sedlacek I."/>
            <person name="Pantucek R."/>
            <person name="Zeman M."/>
            <person name="Holochova P."/>
            <person name="Kralova S."/>
            <person name="Stankova E."/>
            <person name="Sedo O."/>
            <person name="Micenkova L."/>
            <person name="Svec P."/>
            <person name="Gupta V."/>
            <person name="Sood U."/>
            <person name="Korpole U.S."/>
            <person name="Lal R."/>
        </authorList>
    </citation>
    <scope>NUCLEOTIDE SEQUENCE [LARGE SCALE GENOMIC DNA]</scope>
    <source>
        <strain evidence="1 2">P5252</strain>
    </source>
</reference>
<protein>
    <submittedName>
        <fullName evidence="1">Uncharacterized protein</fullName>
    </submittedName>
</protein>
<dbReference type="EMBL" id="JABKAV010000060">
    <property type="protein sequence ID" value="NVO86183.1"/>
    <property type="molecule type" value="Genomic_DNA"/>
</dbReference>
<evidence type="ECO:0000313" key="2">
    <source>
        <dbReference type="Proteomes" id="UP000626554"/>
    </source>
</evidence>
<dbReference type="RefSeq" id="WP_176900921.1">
    <property type="nucleotide sequence ID" value="NZ_JABKAV010000060.1"/>
</dbReference>
<comment type="caution">
    <text evidence="1">The sequence shown here is derived from an EMBL/GenBank/DDBJ whole genome shotgun (WGS) entry which is preliminary data.</text>
</comment>
<accession>A0ABX2Q5C8</accession>
<organism evidence="1 2">
    <name type="scientific">Hymenobacter terrestris</name>
    <dbReference type="NCBI Taxonomy" id="2748310"/>
    <lineage>
        <taxon>Bacteria</taxon>
        <taxon>Pseudomonadati</taxon>
        <taxon>Bacteroidota</taxon>
        <taxon>Cytophagia</taxon>
        <taxon>Cytophagales</taxon>
        <taxon>Hymenobacteraceae</taxon>
        <taxon>Hymenobacter</taxon>
    </lineage>
</organism>
<keyword evidence="2" id="KW-1185">Reference proteome</keyword>
<gene>
    <name evidence="1" type="ORF">HW556_14950</name>
</gene>
<name>A0ABX2Q5C8_9BACT</name>
<evidence type="ECO:0000313" key="1">
    <source>
        <dbReference type="EMBL" id="NVO86183.1"/>
    </source>
</evidence>
<sequence length="145" mass="16463">MIGASILLAGNATEAVAAYLREKLMGAQSQSENIYFAGITIAVLDISDEQRYTRAFMTERNIEEVGSKYDAYVDQLNLPTMVMMDCNFYSLFYRHFLSIVELVALELSQHFRGYALVLLDGADEQYALYEKGIQVKPRDINEQPE</sequence>